<keyword evidence="2" id="KW-0067">ATP-binding</keyword>
<dbReference type="PANTHER" id="PTHR45644:SF73">
    <property type="entry name" value="AAA-TYPE ATPASE FAMILY PROTEIN"/>
    <property type="match status" value="1"/>
</dbReference>
<dbReference type="InterPro" id="IPR051701">
    <property type="entry name" value="Mito_OM_Translocase_MSP1"/>
</dbReference>
<keyword evidence="4" id="KW-0472">Membrane</keyword>
<evidence type="ECO:0000313" key="5">
    <source>
        <dbReference type="EMBL" id="MBX33608.1"/>
    </source>
</evidence>
<keyword evidence="4" id="KW-0812">Transmembrane</keyword>
<feature type="compositionally biased region" description="Low complexity" evidence="3">
    <location>
        <begin position="10"/>
        <end position="23"/>
    </location>
</feature>
<dbReference type="PANTHER" id="PTHR45644">
    <property type="entry name" value="AAA ATPASE, PUTATIVE (AFU_ORTHOLOGUE AFUA_2G12920)-RELATED-RELATED"/>
    <property type="match status" value="1"/>
</dbReference>
<name>A0A2P2MTR8_RHIMU</name>
<dbReference type="GO" id="GO:0005741">
    <property type="term" value="C:mitochondrial outer membrane"/>
    <property type="evidence" value="ECO:0007669"/>
    <property type="project" value="TreeGrafter"/>
</dbReference>
<dbReference type="InterPro" id="IPR008984">
    <property type="entry name" value="SMAD_FHA_dom_sf"/>
</dbReference>
<dbReference type="SUPFAM" id="SSF49879">
    <property type="entry name" value="SMAD/FHA domain"/>
    <property type="match status" value="1"/>
</dbReference>
<keyword evidence="1" id="KW-0547">Nucleotide-binding</keyword>
<evidence type="ECO:0000256" key="3">
    <source>
        <dbReference type="SAM" id="MobiDB-lite"/>
    </source>
</evidence>
<reference evidence="5" key="1">
    <citation type="submission" date="2018-02" db="EMBL/GenBank/DDBJ databases">
        <title>Rhizophora mucronata_Transcriptome.</title>
        <authorList>
            <person name="Meera S.P."/>
            <person name="Sreeshan A."/>
            <person name="Augustine A."/>
        </authorList>
    </citation>
    <scope>NUCLEOTIDE SEQUENCE</scope>
    <source>
        <tissue evidence="5">Leaf</tissue>
    </source>
</reference>
<keyword evidence="4" id="KW-1133">Transmembrane helix</keyword>
<dbReference type="Gene3D" id="2.60.200.20">
    <property type="match status" value="1"/>
</dbReference>
<protein>
    <submittedName>
        <fullName evidence="5">Uncharacterized protein LOC105642502</fullName>
    </submittedName>
</protein>
<feature type="compositionally biased region" description="Low complexity" evidence="3">
    <location>
        <begin position="38"/>
        <end position="51"/>
    </location>
</feature>
<evidence type="ECO:0000256" key="4">
    <source>
        <dbReference type="SAM" id="Phobius"/>
    </source>
</evidence>
<evidence type="ECO:0000256" key="1">
    <source>
        <dbReference type="ARBA" id="ARBA00022741"/>
    </source>
</evidence>
<dbReference type="EMBL" id="GGEC01053124">
    <property type="protein sequence ID" value="MBX33608.1"/>
    <property type="molecule type" value="Transcribed_RNA"/>
</dbReference>
<dbReference type="GO" id="GO:0005524">
    <property type="term" value="F:ATP binding"/>
    <property type="evidence" value="ECO:0007669"/>
    <property type="project" value="UniProtKB-KW"/>
</dbReference>
<proteinExistence type="predicted"/>
<sequence length="648" mass="68382">MVETRRSSSNKRPLPSSSAVPNSPSSPPPASKRSKLQAVAAAVAAAEASSSTNDSSVAAQVENLSPAKESGSVPQDPELQSSDLQATKPPIPAAAVEKSRGAADAEGEDLVSPQPLGEAAVNGEKSKAAGVGLNRLKRKQAKASKLNAKAAWGKLISQCSQDPHLTMFGTIFTVGQSRQCNLWLNDPSSSNILCKVKHIERGGASIVLLEIAGGKGIVQVNGKHYQKNSSVILTGGDELVFSPSGKHAYIFQQLSSDSIGAPGVSSVSILEAQNAPVKRMHIEARSRDASAFAGASILASLSNLRKDLSLLPPPANSSEDVQQNTEVPTSGNGVAGDISPEVGMKDTTVNNEPSSEKTFPSDIANENVAAGGAGFSAPKVPSSTYKLRPLLRILTGSSSELLSSSISKILDEQREIRELLQDLDPPAVMMSSRRQAHKESLQQAILDPENIEVSFESFPYYLSDTTKKVLTGVAFVHLKCNNKVTKFACDLCTMSPRVLLSGPAGSEIYQETLVKALAKDVRARLLIADSLVLPGGSTLKEADSAKESSRPEKASAFTKRAGQAALHQKKPTSSVDADITGGSAMNSQALPKQEISTASSRNYTFKKGTISLPCSCIVLLDIYFIPSLSFCFIFLLIFINPCLMVGGI</sequence>
<organism evidence="5">
    <name type="scientific">Rhizophora mucronata</name>
    <name type="common">Asiatic mangrove</name>
    <dbReference type="NCBI Taxonomy" id="61149"/>
    <lineage>
        <taxon>Eukaryota</taxon>
        <taxon>Viridiplantae</taxon>
        <taxon>Streptophyta</taxon>
        <taxon>Embryophyta</taxon>
        <taxon>Tracheophyta</taxon>
        <taxon>Spermatophyta</taxon>
        <taxon>Magnoliopsida</taxon>
        <taxon>eudicotyledons</taxon>
        <taxon>Gunneridae</taxon>
        <taxon>Pentapetalae</taxon>
        <taxon>rosids</taxon>
        <taxon>fabids</taxon>
        <taxon>Malpighiales</taxon>
        <taxon>Rhizophoraceae</taxon>
        <taxon>Rhizophora</taxon>
    </lineage>
</organism>
<accession>A0A2P2MTR8</accession>
<dbReference type="AlphaFoldDB" id="A0A2P2MTR8"/>
<feature type="region of interest" description="Disordered" evidence="3">
    <location>
        <begin position="313"/>
        <end position="341"/>
    </location>
</feature>
<feature type="region of interest" description="Disordered" evidence="3">
    <location>
        <begin position="1"/>
        <end position="123"/>
    </location>
</feature>
<feature type="compositionally biased region" description="Polar residues" evidence="3">
    <location>
        <begin position="316"/>
        <end position="332"/>
    </location>
</feature>
<feature type="transmembrane region" description="Helical" evidence="4">
    <location>
        <begin position="622"/>
        <end position="643"/>
    </location>
</feature>
<evidence type="ECO:0000256" key="2">
    <source>
        <dbReference type="ARBA" id="ARBA00022840"/>
    </source>
</evidence>